<dbReference type="Proteomes" id="UP000244450">
    <property type="component" value="Unassembled WGS sequence"/>
</dbReference>
<proteinExistence type="predicted"/>
<dbReference type="AlphaFoldDB" id="A0A2T7BHF4"/>
<dbReference type="PROSITE" id="PS51007">
    <property type="entry name" value="CYTC"/>
    <property type="match status" value="1"/>
</dbReference>
<dbReference type="SUPFAM" id="SSF46626">
    <property type="entry name" value="Cytochrome c"/>
    <property type="match status" value="1"/>
</dbReference>
<dbReference type="InterPro" id="IPR009056">
    <property type="entry name" value="Cyt_c-like_dom"/>
</dbReference>
<keyword evidence="2 4" id="KW-0479">Metal-binding</keyword>
<dbReference type="GO" id="GO:0020037">
    <property type="term" value="F:heme binding"/>
    <property type="evidence" value="ECO:0007669"/>
    <property type="project" value="InterPro"/>
</dbReference>
<evidence type="ECO:0000256" key="2">
    <source>
        <dbReference type="ARBA" id="ARBA00022723"/>
    </source>
</evidence>
<dbReference type="InterPro" id="IPR036909">
    <property type="entry name" value="Cyt_c-like_dom_sf"/>
</dbReference>
<evidence type="ECO:0000256" key="4">
    <source>
        <dbReference type="PROSITE-ProRule" id="PRU00433"/>
    </source>
</evidence>
<sequence length="768" mass="84703">MFDCSRSLINLLPIRNQRMNHRLLLTAAVICAFFACHPGKSSVDTDNTPPPSLDAQTSLSHLQVEDPLQVQLVASEPLVVAPVAMSFDASGRAWVVEMTSYMPDTLGTGEADMNGKIVILSDSNHDGRMDTRKIFLDSLVLPRAVCLVGNGVLVAEPPKLWFIENDHDHPGKRTLVDSAYAYGGNVEHQPNGLVRAMDNCIYSAKSSKRYRYDHGRWMISDTHFRGQWGISQDNYGRLFYNNNSANVLGDYFAPGLGAGNPHQQRVRGFDETIVSNSKVYPLHHTGVNRGYVKETLDSEGRLREFTAACGPVVFRSPALGAAFENNIFVAEPAGNLVKRNILNPDSAFKVKGHQAYDGKEFLASDDERFRPVNLYTGPEGALYVVDMYRGIIQHKTYLTDYLKGEIRKRELTKPLNCGRIYRIVRAGSHPLIQPLNTSPDSLLAALHSNNGWRRDMAQQQIVDRQLQELVPQLKQILADSTGNAWIHALWALEGLHALAWNDVEPLLQDARNEQRQVQALAVLPAVVNASNSTAILAVLGHLAGSYPHLGVPIALDLPAFGNNPEAGKLSAALSMVGTNDVYLSDALISNAKDKEQQWAEGYRAMKRDTNAVFYRRLQGAIKKAAEAKLAEKNKALAKQFPRGAQIFNTVCQTCHGGDGNGIHALAPPLNGSDWVNGDPRKLSSIVLFGLGGPIRVSGKTYPEISGDMPAIGNNREFTDADIAQLLSYIRQSWYNKAAPLTEQDIRRTRDANPGRQKAFTMDELLQIK</sequence>
<dbReference type="GO" id="GO:0046872">
    <property type="term" value="F:metal ion binding"/>
    <property type="evidence" value="ECO:0007669"/>
    <property type="project" value="UniProtKB-KW"/>
</dbReference>
<organism evidence="6 7">
    <name type="scientific">Chitinophaga parva</name>
    <dbReference type="NCBI Taxonomy" id="2169414"/>
    <lineage>
        <taxon>Bacteria</taxon>
        <taxon>Pseudomonadati</taxon>
        <taxon>Bacteroidota</taxon>
        <taxon>Chitinophagia</taxon>
        <taxon>Chitinophagales</taxon>
        <taxon>Chitinophagaceae</taxon>
        <taxon>Chitinophaga</taxon>
    </lineage>
</organism>
<comment type="caution">
    <text evidence="6">The sequence shown here is derived from an EMBL/GenBank/DDBJ whole genome shotgun (WGS) entry which is preliminary data.</text>
</comment>
<keyword evidence="1 4" id="KW-0349">Heme</keyword>
<dbReference type="Pfam" id="PF00034">
    <property type="entry name" value="Cytochrom_C"/>
    <property type="match status" value="1"/>
</dbReference>
<feature type="domain" description="Cytochrome c" evidence="5">
    <location>
        <begin position="638"/>
        <end position="733"/>
    </location>
</feature>
<protein>
    <submittedName>
        <fullName evidence="6">Dehydrogenase</fullName>
    </submittedName>
</protein>
<evidence type="ECO:0000256" key="1">
    <source>
        <dbReference type="ARBA" id="ARBA00022617"/>
    </source>
</evidence>
<dbReference type="InterPro" id="IPR055557">
    <property type="entry name" value="DUF7133"/>
</dbReference>
<gene>
    <name evidence="6" type="ORF">DCC81_15725</name>
</gene>
<name>A0A2T7BHF4_9BACT</name>
<dbReference type="PANTHER" id="PTHR33546:SF1">
    <property type="entry name" value="LARGE, MULTIFUNCTIONAL SECRETED PROTEIN"/>
    <property type="match status" value="1"/>
</dbReference>
<evidence type="ECO:0000256" key="3">
    <source>
        <dbReference type="ARBA" id="ARBA00023004"/>
    </source>
</evidence>
<evidence type="ECO:0000259" key="5">
    <source>
        <dbReference type="PROSITE" id="PS51007"/>
    </source>
</evidence>
<keyword evidence="7" id="KW-1185">Reference proteome</keyword>
<evidence type="ECO:0000313" key="6">
    <source>
        <dbReference type="EMBL" id="PUZ25715.1"/>
    </source>
</evidence>
<dbReference type="GO" id="GO:0009055">
    <property type="term" value="F:electron transfer activity"/>
    <property type="evidence" value="ECO:0007669"/>
    <property type="project" value="InterPro"/>
</dbReference>
<keyword evidence="3 4" id="KW-0408">Iron</keyword>
<dbReference type="EMBL" id="QCYK01000002">
    <property type="protein sequence ID" value="PUZ25715.1"/>
    <property type="molecule type" value="Genomic_DNA"/>
</dbReference>
<dbReference type="Gene3D" id="1.10.760.10">
    <property type="entry name" value="Cytochrome c-like domain"/>
    <property type="match status" value="1"/>
</dbReference>
<dbReference type="Pfam" id="PF23500">
    <property type="entry name" value="DUF7133"/>
    <property type="match status" value="1"/>
</dbReference>
<evidence type="ECO:0000313" key="7">
    <source>
        <dbReference type="Proteomes" id="UP000244450"/>
    </source>
</evidence>
<dbReference type="SUPFAM" id="SSF63829">
    <property type="entry name" value="Calcium-dependent phosphotriesterase"/>
    <property type="match status" value="1"/>
</dbReference>
<dbReference type="PANTHER" id="PTHR33546">
    <property type="entry name" value="LARGE, MULTIFUNCTIONAL SECRETED PROTEIN-RELATED"/>
    <property type="match status" value="1"/>
</dbReference>
<dbReference type="OrthoDB" id="9811395at2"/>
<accession>A0A2T7BHF4</accession>
<reference evidence="6 7" key="1">
    <citation type="submission" date="2018-04" db="EMBL/GenBank/DDBJ databases">
        <title>Chitinophaga fuyangensis sp. nov., isolated from soil in a chemical factory.</title>
        <authorList>
            <person name="Chen K."/>
        </authorList>
    </citation>
    <scope>NUCLEOTIDE SEQUENCE [LARGE SCALE GENOMIC DNA]</scope>
    <source>
        <strain evidence="6 7">LY-1</strain>
    </source>
</reference>